<dbReference type="GO" id="GO:0016763">
    <property type="term" value="F:pentosyltransferase activity"/>
    <property type="evidence" value="ECO:0007669"/>
    <property type="project" value="TreeGrafter"/>
</dbReference>
<feature type="transmembrane region" description="Helical" evidence="8">
    <location>
        <begin position="263"/>
        <end position="286"/>
    </location>
</feature>
<evidence type="ECO:0000256" key="4">
    <source>
        <dbReference type="ARBA" id="ARBA00022679"/>
    </source>
</evidence>
<organism evidence="9">
    <name type="scientific">hydrothermal vent metagenome</name>
    <dbReference type="NCBI Taxonomy" id="652676"/>
    <lineage>
        <taxon>unclassified sequences</taxon>
        <taxon>metagenomes</taxon>
        <taxon>ecological metagenomes</taxon>
    </lineage>
</organism>
<proteinExistence type="predicted"/>
<name>A0A3B0VDF6_9ZZZZ</name>
<feature type="transmembrane region" description="Helical" evidence="8">
    <location>
        <begin position="388"/>
        <end position="406"/>
    </location>
</feature>
<sequence length="682" mass="78159">MIRNKLLIRLAMIGLILITLSIYSPPFAWGFVGDDYVQFDYIKEVIGNPWVGFSLFNPYYLSWYYRPLQLVWFSLLEAIFHFVPNGYYWMALLFHALAVSLIYRVARQLKISPFTAVLTATLFAIHSHWVDVITWISSIAIVMAAVFSLMALSAWLVYLKRPSTRQLLLTLLFCLLTFLSHEEGILLPPFLLLLLFAERVEIRDWRVNGRAIFLNLKSQVSKQEALFFAILGIITLAYLYVQLTRPNLTIDITSRQSTEWLTFLSWSNLAEFTLVTVFRFTFIVHFLGLTGWAASLFVLAAFTLFGLWFYWGGRAVRLGLLWLLLHLTFIFWALWTQLPELYAGRHIYQAMIGLVLAVGASADQLLMQVLPQRTRRAQRKITQRPLRWVQTGLLLLVTAVSLYHISQTKLAQRQWLNDLLEEATVREQLATLYPTISPESHFFSVRFPIMPQFTRSVIQLWYDTPLERPSGSLQHLRQVKRATPDFIVLDYVDGQVYNLMPELQQYEETIFLWAQPSRQVLLDENGVVTAVSTPDNTLPIVEAANGNQLALKMTSENSRWLSRSITAVIPTNSQLHTAILPRPGLRYRLRLTDSNGREQILLDTGSTPVSSEGEGAQSWQRVAIPLADYADSTVVLRFELWADGDAENISGYWGNPRLVIDPPQPQRSCANCFKNTIPNLVE</sequence>
<evidence type="ECO:0000256" key="7">
    <source>
        <dbReference type="ARBA" id="ARBA00023136"/>
    </source>
</evidence>
<dbReference type="InterPro" id="IPR050297">
    <property type="entry name" value="LipidA_mod_glycosyltrf_83"/>
</dbReference>
<comment type="subcellular location">
    <subcellularLocation>
        <location evidence="1">Cell membrane</location>
        <topology evidence="1">Multi-pass membrane protein</topology>
    </subcellularLocation>
</comment>
<evidence type="ECO:0008006" key="10">
    <source>
        <dbReference type="Google" id="ProtNLM"/>
    </source>
</evidence>
<evidence type="ECO:0000256" key="8">
    <source>
        <dbReference type="SAM" id="Phobius"/>
    </source>
</evidence>
<gene>
    <name evidence="9" type="ORF">MNBD_CHLOROFLEXI01-4233</name>
</gene>
<dbReference type="GO" id="GO:0008610">
    <property type="term" value="P:lipid biosynthetic process"/>
    <property type="evidence" value="ECO:0007669"/>
    <property type="project" value="UniProtKB-ARBA"/>
</dbReference>
<feature type="transmembrane region" description="Helical" evidence="8">
    <location>
        <begin position="318"/>
        <end position="335"/>
    </location>
</feature>
<feature type="transmembrane region" description="Helical" evidence="8">
    <location>
        <begin position="347"/>
        <end position="367"/>
    </location>
</feature>
<feature type="transmembrane region" description="Helical" evidence="8">
    <location>
        <begin position="292"/>
        <end position="311"/>
    </location>
</feature>
<protein>
    <recommendedName>
        <fullName evidence="10">Glycosyltransferase RgtA/B/C/D-like domain-containing protein</fullName>
    </recommendedName>
</protein>
<feature type="transmembrane region" description="Helical" evidence="8">
    <location>
        <begin position="86"/>
        <end position="104"/>
    </location>
</feature>
<evidence type="ECO:0000256" key="3">
    <source>
        <dbReference type="ARBA" id="ARBA00022676"/>
    </source>
</evidence>
<keyword evidence="4" id="KW-0808">Transferase</keyword>
<dbReference type="PANTHER" id="PTHR33908">
    <property type="entry name" value="MANNOSYLTRANSFERASE YKCB-RELATED"/>
    <property type="match status" value="1"/>
</dbReference>
<feature type="transmembrane region" description="Helical" evidence="8">
    <location>
        <begin position="135"/>
        <end position="159"/>
    </location>
</feature>
<feature type="transmembrane region" description="Helical" evidence="8">
    <location>
        <begin position="225"/>
        <end position="243"/>
    </location>
</feature>
<reference evidence="9" key="1">
    <citation type="submission" date="2018-06" db="EMBL/GenBank/DDBJ databases">
        <authorList>
            <person name="Zhirakovskaya E."/>
        </authorList>
    </citation>
    <scope>NUCLEOTIDE SEQUENCE</scope>
</reference>
<keyword evidence="6 8" id="KW-1133">Transmembrane helix</keyword>
<feature type="transmembrane region" description="Helical" evidence="8">
    <location>
        <begin position="171"/>
        <end position="197"/>
    </location>
</feature>
<keyword evidence="7 8" id="KW-0472">Membrane</keyword>
<keyword evidence="3" id="KW-0328">Glycosyltransferase</keyword>
<feature type="transmembrane region" description="Helical" evidence="8">
    <location>
        <begin position="7"/>
        <end position="24"/>
    </location>
</feature>
<dbReference type="GO" id="GO:0005886">
    <property type="term" value="C:plasma membrane"/>
    <property type="evidence" value="ECO:0007669"/>
    <property type="project" value="UniProtKB-SubCell"/>
</dbReference>
<dbReference type="AlphaFoldDB" id="A0A3B0VDF6"/>
<dbReference type="EMBL" id="UOEU01000009">
    <property type="protein sequence ID" value="VAW29874.1"/>
    <property type="molecule type" value="Genomic_DNA"/>
</dbReference>
<evidence type="ECO:0000313" key="9">
    <source>
        <dbReference type="EMBL" id="VAW29874.1"/>
    </source>
</evidence>
<evidence type="ECO:0000256" key="2">
    <source>
        <dbReference type="ARBA" id="ARBA00022475"/>
    </source>
</evidence>
<feature type="transmembrane region" description="Helical" evidence="8">
    <location>
        <begin position="111"/>
        <end position="129"/>
    </location>
</feature>
<dbReference type="PANTHER" id="PTHR33908:SF11">
    <property type="entry name" value="MEMBRANE PROTEIN"/>
    <property type="match status" value="1"/>
</dbReference>
<accession>A0A3B0VDF6</accession>
<evidence type="ECO:0000256" key="1">
    <source>
        <dbReference type="ARBA" id="ARBA00004651"/>
    </source>
</evidence>
<keyword evidence="5 8" id="KW-0812">Transmembrane</keyword>
<evidence type="ECO:0000256" key="6">
    <source>
        <dbReference type="ARBA" id="ARBA00022989"/>
    </source>
</evidence>
<keyword evidence="2" id="KW-1003">Cell membrane</keyword>
<evidence type="ECO:0000256" key="5">
    <source>
        <dbReference type="ARBA" id="ARBA00022692"/>
    </source>
</evidence>